<sequence>MIYPIKKIRKDFPILKKIVNNYPLIYLDSAASAQKPKFVFKREIQYVSQQHSAVHRGIHTLSKNATKYMEDVREKISCFLNAKSEKEIIFVKGATEGINLVAHSWGENYINSGENIVITQMEHHSNIVPWQILARKKKINIKYIPLLPNGKLDFDKLEQIIDHKTRLLCMTHMSNVLGTYNAIETIIKKVKNYFNVKILIDGAQAIVHHNIDVQKINCDFYVFSGHKLYGPSGIGILYAKKKILDKMPPWEGGGGMIQNVCLDSGVKFSSVPWKFEAGSPNISGIIGLGAAVDYINKIGMKKIFVHEKKIINYALLKLKNIPTIRIYGSDPFSGVISFNLKNYHAYDIGVILDQYGVAIRTGHHCAMPIMKFFKTNSMCRISIAMYTSKSDISCFIKKLNKTINFLQQSN</sequence>
<dbReference type="AlphaFoldDB" id="H6Q4V9"/>
<dbReference type="InterPro" id="IPR015422">
    <property type="entry name" value="PyrdxlP-dep_Trfase_small"/>
</dbReference>
<keyword evidence="13" id="KW-1185">Reference proteome</keyword>
<dbReference type="GO" id="GO:0016829">
    <property type="term" value="F:lyase activity"/>
    <property type="evidence" value="ECO:0007669"/>
    <property type="project" value="UniProtKB-KW"/>
</dbReference>
<dbReference type="RefSeq" id="WP_014354181.1">
    <property type="nucleotide sequence ID" value="NC_016893.1"/>
</dbReference>
<proteinExistence type="inferred from homology"/>
<gene>
    <name evidence="12" type="primary">sufS</name>
    <name evidence="12" type="synonym">csdB</name>
    <name evidence="12" type="synonym">ynhB</name>
    <name evidence="12" type="ORF">WIGMOR_0410</name>
</gene>
<dbReference type="CDD" id="cd06453">
    <property type="entry name" value="SufS_like"/>
    <property type="match status" value="1"/>
</dbReference>
<dbReference type="GO" id="GO:0031071">
    <property type="term" value="F:cysteine desulfurase activity"/>
    <property type="evidence" value="ECO:0007669"/>
    <property type="project" value="UniProtKB-UniRule"/>
</dbReference>
<dbReference type="InterPro" id="IPR010970">
    <property type="entry name" value="Cys_dSase_SufS"/>
</dbReference>
<comment type="cofactor">
    <cofactor evidence="1 9">
        <name>pyridoxal 5'-phosphate</name>
        <dbReference type="ChEBI" id="CHEBI:597326"/>
    </cofactor>
</comment>
<dbReference type="PROSITE" id="PS00595">
    <property type="entry name" value="AA_TRANSFER_CLASS_5"/>
    <property type="match status" value="1"/>
</dbReference>
<dbReference type="InterPro" id="IPR015421">
    <property type="entry name" value="PyrdxlP-dep_Trfase_major"/>
</dbReference>
<evidence type="ECO:0000256" key="5">
    <source>
        <dbReference type="ARBA" id="ARBA00022679"/>
    </source>
</evidence>
<dbReference type="GO" id="GO:0006534">
    <property type="term" value="P:cysteine metabolic process"/>
    <property type="evidence" value="ECO:0007669"/>
    <property type="project" value="UniProtKB-UniRule"/>
</dbReference>
<dbReference type="GO" id="GO:0030170">
    <property type="term" value="F:pyridoxal phosphate binding"/>
    <property type="evidence" value="ECO:0007669"/>
    <property type="project" value="UniProtKB-UniRule"/>
</dbReference>
<keyword evidence="4" id="KW-0963">Cytoplasm</keyword>
<comment type="catalytic activity">
    <reaction evidence="8 10">
        <text>(sulfur carrier)-H + L-cysteine = (sulfur carrier)-SH + L-alanine</text>
        <dbReference type="Rhea" id="RHEA:43892"/>
        <dbReference type="Rhea" id="RHEA-COMP:14737"/>
        <dbReference type="Rhea" id="RHEA-COMP:14739"/>
        <dbReference type="ChEBI" id="CHEBI:29917"/>
        <dbReference type="ChEBI" id="CHEBI:35235"/>
        <dbReference type="ChEBI" id="CHEBI:57972"/>
        <dbReference type="ChEBI" id="CHEBI:64428"/>
        <dbReference type="EC" id="2.8.1.7"/>
    </reaction>
</comment>
<evidence type="ECO:0000256" key="6">
    <source>
        <dbReference type="ARBA" id="ARBA00022898"/>
    </source>
</evidence>
<accession>H6Q4V9</accession>
<feature type="domain" description="Aminotransferase class V" evidence="11">
    <location>
        <begin position="25"/>
        <end position="393"/>
    </location>
</feature>
<dbReference type="STRING" id="1142511.WIGMOR_0410"/>
<dbReference type="EC" id="2.8.1.7" evidence="3 10"/>
<evidence type="ECO:0000256" key="8">
    <source>
        <dbReference type="ARBA" id="ARBA00050776"/>
    </source>
</evidence>
<comment type="similarity">
    <text evidence="2 10">Belongs to the class-V pyridoxal-phosphate-dependent aminotransferase family. Csd subfamily.</text>
</comment>
<dbReference type="HOGENOM" id="CLU_003433_2_5_6"/>
<evidence type="ECO:0000256" key="9">
    <source>
        <dbReference type="RuleBase" id="RU004504"/>
    </source>
</evidence>
<keyword evidence="5 10" id="KW-0808">Transferase</keyword>
<evidence type="ECO:0000256" key="3">
    <source>
        <dbReference type="ARBA" id="ARBA00012239"/>
    </source>
</evidence>
<dbReference type="Gene3D" id="3.40.640.10">
    <property type="entry name" value="Type I PLP-dependent aspartate aminotransferase-like (Major domain)"/>
    <property type="match status" value="1"/>
</dbReference>
<name>H6Q4V9_WIGGL</name>
<dbReference type="Gene3D" id="3.90.1150.10">
    <property type="entry name" value="Aspartate Aminotransferase, domain 1"/>
    <property type="match status" value="1"/>
</dbReference>
<evidence type="ECO:0000313" key="12">
    <source>
        <dbReference type="EMBL" id="AFA41242.1"/>
    </source>
</evidence>
<dbReference type="Pfam" id="PF00266">
    <property type="entry name" value="Aminotran_5"/>
    <property type="match status" value="1"/>
</dbReference>
<dbReference type="Proteomes" id="UP000009061">
    <property type="component" value="Chromosome"/>
</dbReference>
<organism evidence="12 13">
    <name type="scientific">Wigglesworthia glossinidia endosymbiont of Glossina morsitans morsitans</name>
    <name type="common">Yale colony</name>
    <dbReference type="NCBI Taxonomy" id="1142511"/>
    <lineage>
        <taxon>Bacteria</taxon>
        <taxon>Pseudomonadati</taxon>
        <taxon>Pseudomonadota</taxon>
        <taxon>Gammaproteobacteria</taxon>
        <taxon>Enterobacterales</taxon>
        <taxon>Erwiniaceae</taxon>
        <taxon>Wigglesworthia</taxon>
    </lineage>
</organism>
<comment type="function">
    <text evidence="10">Catalyzes the removal of elemental sulfur and selenium atoms from L-cysteine, L-cystine, L-selenocysteine, and L-selenocystine to produce L-alanine.</text>
</comment>
<dbReference type="InterPro" id="IPR015424">
    <property type="entry name" value="PyrdxlP-dep_Trfase"/>
</dbReference>
<evidence type="ECO:0000259" key="11">
    <source>
        <dbReference type="Pfam" id="PF00266"/>
    </source>
</evidence>
<dbReference type="OrthoDB" id="9808002at2"/>
<dbReference type="PANTHER" id="PTHR43586">
    <property type="entry name" value="CYSTEINE DESULFURASE"/>
    <property type="match status" value="1"/>
</dbReference>
<evidence type="ECO:0000256" key="2">
    <source>
        <dbReference type="ARBA" id="ARBA00010447"/>
    </source>
</evidence>
<reference evidence="12 13" key="1">
    <citation type="journal article" date="2012" name="MBio">
        <title>Insight into the transmission biology and species-specific functional capabilities of tsetse (Diptera: glossinidae) obligate symbiont wigglesworthia.</title>
        <authorList>
            <person name="Rio R.V."/>
            <person name="Symula R.E."/>
            <person name="Wang J."/>
            <person name="Lohs C."/>
            <person name="Wu Y.N."/>
            <person name="Snyder A.K."/>
            <person name="Bjornson R.D."/>
            <person name="Oshima K."/>
            <person name="Biehl B.S."/>
            <person name="Perna N.T."/>
            <person name="Hattori M."/>
            <person name="Aksoy S."/>
        </authorList>
    </citation>
    <scope>NUCLEOTIDE SEQUENCE [LARGE SCALE GENOMIC DNA]</scope>
    <source>
        <strain evidence="12">WGM</strain>
    </source>
</reference>
<evidence type="ECO:0000256" key="10">
    <source>
        <dbReference type="RuleBase" id="RU004506"/>
    </source>
</evidence>
<dbReference type="EMBL" id="CP003315">
    <property type="protein sequence ID" value="AFA41242.1"/>
    <property type="molecule type" value="Genomic_DNA"/>
</dbReference>
<dbReference type="KEGG" id="wgl:WIGMOR_0410"/>
<keyword evidence="7 12" id="KW-0456">Lyase</keyword>
<protein>
    <recommendedName>
        <fullName evidence="3 10">Cysteine desulfurase</fullName>
        <ecNumber evidence="3 10">2.8.1.7</ecNumber>
    </recommendedName>
</protein>
<dbReference type="eggNOG" id="COG0520">
    <property type="taxonomic scope" value="Bacteria"/>
</dbReference>
<dbReference type="InterPro" id="IPR020578">
    <property type="entry name" value="Aminotrans_V_PyrdxlP_BS"/>
</dbReference>
<evidence type="ECO:0000313" key="13">
    <source>
        <dbReference type="Proteomes" id="UP000009061"/>
    </source>
</evidence>
<dbReference type="InterPro" id="IPR000192">
    <property type="entry name" value="Aminotrans_V_dom"/>
</dbReference>
<evidence type="ECO:0000256" key="1">
    <source>
        <dbReference type="ARBA" id="ARBA00001933"/>
    </source>
</evidence>
<keyword evidence="6 10" id="KW-0663">Pyridoxal phosphate</keyword>
<dbReference type="PANTHER" id="PTHR43586:SF25">
    <property type="entry name" value="CYSTEINE DESULFURASE"/>
    <property type="match status" value="1"/>
</dbReference>
<dbReference type="NCBIfam" id="TIGR01979">
    <property type="entry name" value="sufS"/>
    <property type="match status" value="1"/>
</dbReference>
<evidence type="ECO:0000256" key="4">
    <source>
        <dbReference type="ARBA" id="ARBA00022490"/>
    </source>
</evidence>
<evidence type="ECO:0000256" key="7">
    <source>
        <dbReference type="ARBA" id="ARBA00023239"/>
    </source>
</evidence>
<dbReference type="SUPFAM" id="SSF53383">
    <property type="entry name" value="PLP-dependent transferases"/>
    <property type="match status" value="1"/>
</dbReference>